<accession>A0AAV8ELU3</accession>
<organism evidence="5 6">
    <name type="scientific">Rhynchospora pubera</name>
    <dbReference type="NCBI Taxonomy" id="906938"/>
    <lineage>
        <taxon>Eukaryota</taxon>
        <taxon>Viridiplantae</taxon>
        <taxon>Streptophyta</taxon>
        <taxon>Embryophyta</taxon>
        <taxon>Tracheophyta</taxon>
        <taxon>Spermatophyta</taxon>
        <taxon>Magnoliopsida</taxon>
        <taxon>Liliopsida</taxon>
        <taxon>Poales</taxon>
        <taxon>Cyperaceae</taxon>
        <taxon>Cyperoideae</taxon>
        <taxon>Rhynchosporeae</taxon>
        <taxon>Rhynchospora</taxon>
    </lineage>
</organism>
<dbReference type="AlphaFoldDB" id="A0AAV8ELU3"/>
<name>A0AAV8ELU3_9POAL</name>
<proteinExistence type="inferred from homology"/>
<dbReference type="Proteomes" id="UP001140206">
    <property type="component" value="Chromosome 3"/>
</dbReference>
<dbReference type="InterPro" id="IPR036457">
    <property type="entry name" value="PPM-type-like_dom_sf"/>
</dbReference>
<sequence length="372" mass="41437">MQREPSDQSRRRKAQFCTHPNLGITSSAYILRGYGPPNLLSSTLLRFTTLRLTHTISPLSKYNHPKKFETREMASGATWRLSVSPSNFARLSLSFRTKRRQLPLRTACTVRSEVSLSVGVRLIPHPRKIETGGEDAFFVSGENGVLAVADGVSGWAERNVNPALFSRQLMSHASNFFADEEINCDPQILLRKSHEATTSVGSATVLFAMLEKNGTLKIANVGDCGLRIIRKGRVIFATCPQEHYFDCPYQISSESNGQTYEDATVCSIKLKEQDIIVMGSDGLFDNVFDREIITEISNFQDMTEAAKGLAELASNHSRDFYFDSPFSAEARTRGFDVKWWEKLLGKKLTGGKLDDITVIVAQVVKASTEQHS</sequence>
<dbReference type="InterPro" id="IPR039123">
    <property type="entry name" value="PPTC7"/>
</dbReference>
<evidence type="ECO:0000256" key="2">
    <source>
        <dbReference type="ARBA" id="ARBA00048336"/>
    </source>
</evidence>
<feature type="domain" description="PPM-type phosphatase" evidence="4">
    <location>
        <begin position="117"/>
        <end position="363"/>
    </location>
</feature>
<comment type="cofactor">
    <cofactor evidence="3">
        <name>Mg(2+)</name>
        <dbReference type="ChEBI" id="CHEBI:18420"/>
    </cofactor>
</comment>
<keyword evidence="3" id="KW-0460">Magnesium</keyword>
<keyword evidence="3" id="KW-0904">Protein phosphatase</keyword>
<gene>
    <name evidence="5" type="ORF">LUZ62_066647</name>
</gene>
<dbReference type="SUPFAM" id="SSF81606">
    <property type="entry name" value="PP2C-like"/>
    <property type="match status" value="1"/>
</dbReference>
<keyword evidence="6" id="KW-1185">Reference proteome</keyword>
<dbReference type="EMBL" id="JAMFTS010000003">
    <property type="protein sequence ID" value="KAJ4782390.1"/>
    <property type="molecule type" value="Genomic_DNA"/>
</dbReference>
<protein>
    <recommendedName>
        <fullName evidence="3">Protein phosphatase</fullName>
        <ecNumber evidence="3">3.1.3.16</ecNumber>
    </recommendedName>
</protein>
<keyword evidence="3" id="KW-0378">Hydrolase</keyword>
<dbReference type="GO" id="GO:0009507">
    <property type="term" value="C:chloroplast"/>
    <property type="evidence" value="ECO:0007669"/>
    <property type="project" value="TreeGrafter"/>
</dbReference>
<dbReference type="GO" id="GO:0046872">
    <property type="term" value="F:metal ion binding"/>
    <property type="evidence" value="ECO:0007669"/>
    <property type="project" value="UniProtKB-UniRule"/>
</dbReference>
<dbReference type="InterPro" id="IPR001932">
    <property type="entry name" value="PPM-type_phosphatase-like_dom"/>
</dbReference>
<comment type="similarity">
    <text evidence="3">Belongs to the PP2C family.</text>
</comment>
<evidence type="ECO:0000313" key="5">
    <source>
        <dbReference type="EMBL" id="KAJ4782390.1"/>
    </source>
</evidence>
<dbReference type="PANTHER" id="PTHR12320">
    <property type="entry name" value="PROTEIN PHOSPHATASE 2C"/>
    <property type="match status" value="1"/>
</dbReference>
<evidence type="ECO:0000259" key="4">
    <source>
        <dbReference type="PROSITE" id="PS51746"/>
    </source>
</evidence>
<comment type="catalytic activity">
    <reaction evidence="1 3">
        <text>O-phospho-L-seryl-[protein] + H2O = L-seryl-[protein] + phosphate</text>
        <dbReference type="Rhea" id="RHEA:20629"/>
        <dbReference type="Rhea" id="RHEA-COMP:9863"/>
        <dbReference type="Rhea" id="RHEA-COMP:11604"/>
        <dbReference type="ChEBI" id="CHEBI:15377"/>
        <dbReference type="ChEBI" id="CHEBI:29999"/>
        <dbReference type="ChEBI" id="CHEBI:43474"/>
        <dbReference type="ChEBI" id="CHEBI:83421"/>
        <dbReference type="EC" id="3.1.3.16"/>
    </reaction>
</comment>
<evidence type="ECO:0000313" key="6">
    <source>
        <dbReference type="Proteomes" id="UP001140206"/>
    </source>
</evidence>
<dbReference type="Gene3D" id="3.60.40.10">
    <property type="entry name" value="PPM-type phosphatase domain"/>
    <property type="match status" value="1"/>
</dbReference>
<dbReference type="GO" id="GO:0004722">
    <property type="term" value="F:protein serine/threonine phosphatase activity"/>
    <property type="evidence" value="ECO:0007669"/>
    <property type="project" value="UniProtKB-EC"/>
</dbReference>
<comment type="cofactor">
    <cofactor evidence="3">
        <name>Mn(2+)</name>
        <dbReference type="ChEBI" id="CHEBI:29035"/>
    </cofactor>
</comment>
<keyword evidence="3" id="KW-0479">Metal-binding</keyword>
<reference evidence="5" key="1">
    <citation type="submission" date="2022-08" db="EMBL/GenBank/DDBJ databases">
        <authorList>
            <person name="Marques A."/>
        </authorList>
    </citation>
    <scope>NUCLEOTIDE SEQUENCE</scope>
    <source>
        <strain evidence="5">RhyPub2mFocal</strain>
        <tissue evidence="5">Leaves</tissue>
    </source>
</reference>
<evidence type="ECO:0000256" key="1">
    <source>
        <dbReference type="ARBA" id="ARBA00047761"/>
    </source>
</evidence>
<dbReference type="PANTHER" id="PTHR12320:SF60">
    <property type="entry name" value="PROTEIN PHOSPHATASE 2C 26-RELATED"/>
    <property type="match status" value="1"/>
</dbReference>
<keyword evidence="3" id="KW-0464">Manganese</keyword>
<evidence type="ECO:0000256" key="3">
    <source>
        <dbReference type="RuleBase" id="RU366020"/>
    </source>
</evidence>
<dbReference type="SMART" id="SM00332">
    <property type="entry name" value="PP2Cc"/>
    <property type="match status" value="1"/>
</dbReference>
<dbReference type="SMART" id="SM00331">
    <property type="entry name" value="PP2C_SIG"/>
    <property type="match status" value="1"/>
</dbReference>
<comment type="catalytic activity">
    <reaction evidence="2 3">
        <text>O-phospho-L-threonyl-[protein] + H2O = L-threonyl-[protein] + phosphate</text>
        <dbReference type="Rhea" id="RHEA:47004"/>
        <dbReference type="Rhea" id="RHEA-COMP:11060"/>
        <dbReference type="Rhea" id="RHEA-COMP:11605"/>
        <dbReference type="ChEBI" id="CHEBI:15377"/>
        <dbReference type="ChEBI" id="CHEBI:30013"/>
        <dbReference type="ChEBI" id="CHEBI:43474"/>
        <dbReference type="ChEBI" id="CHEBI:61977"/>
        <dbReference type="EC" id="3.1.3.16"/>
    </reaction>
</comment>
<comment type="caution">
    <text evidence="5">The sequence shown here is derived from an EMBL/GenBank/DDBJ whole genome shotgun (WGS) entry which is preliminary data.</text>
</comment>
<dbReference type="EC" id="3.1.3.16" evidence="3"/>
<dbReference type="PROSITE" id="PS51746">
    <property type="entry name" value="PPM_2"/>
    <property type="match status" value="1"/>
</dbReference>